<evidence type="ECO:0000313" key="5">
    <source>
        <dbReference type="Proteomes" id="UP000280228"/>
    </source>
</evidence>
<feature type="transmembrane region" description="Helical" evidence="3">
    <location>
        <begin position="244"/>
        <end position="261"/>
    </location>
</feature>
<evidence type="ECO:0008006" key="6">
    <source>
        <dbReference type="Google" id="ProtNLM"/>
    </source>
</evidence>
<reference evidence="4 5" key="1">
    <citation type="submission" date="2018-12" db="EMBL/GenBank/DDBJ databases">
        <title>Persistence of Moraxella catarrhalis in Chronic Obstructive Pulmonary Disease and Regulation of the Hag/MID Adhesin.</title>
        <authorList>
            <person name="Murphy T."/>
            <person name="Zhao X."/>
            <person name="Vyas G."/>
            <person name="Aluvathingal J."/>
            <person name="Nadendla S."/>
            <person name="Tallon L."/>
            <person name="Tettelin H."/>
        </authorList>
    </citation>
    <scope>NUCLEOTIDE SEQUENCE [LARGE SCALE GENOMIC DNA]</scope>
    <source>
        <strain evidence="4 5">46P58B1</strain>
    </source>
</reference>
<accession>A0A3S9QDV7</accession>
<sequence length="368" mass="42866">MYDRFNNWQQWKYYYHEQLKHPAGFEEMFVDRVLSQVTGLTPSDVIPQYHFVDDVGGNRYIDFMVLNEAKGYHLAIELDGLTKIQSGYNTLDYVRYQDMWVRQNALMRTDAVLLRFTNKDMFQRVNWVIQSVVDTLASQNKQYTTQQGLIQGYQTRIQALKNQATVTQQMKDTVAMLQEQVTQLQVKQSNESTKELNTQEWVMKPIPSVSEIQDEYAREEQKRLAAINNANATVTTKQGSSYRWIWVILAVVITIFGYLALRDDYVTAEEYIPPAPTATTHEPYTAYVPVENEVLPIIQEPVSEYKAKQEHIQTLTPAQPEHKIDVVDIPTHDRSGRIENIERMDKESYSERGTLTQILDETRADREY</sequence>
<dbReference type="Proteomes" id="UP000280228">
    <property type="component" value="Chromosome"/>
</dbReference>
<organism evidence="4 5">
    <name type="scientific">Moraxella catarrhalis</name>
    <name type="common">Branhamella catarrhalis</name>
    <dbReference type="NCBI Taxonomy" id="480"/>
    <lineage>
        <taxon>Bacteria</taxon>
        <taxon>Pseudomonadati</taxon>
        <taxon>Pseudomonadota</taxon>
        <taxon>Gammaproteobacteria</taxon>
        <taxon>Moraxellales</taxon>
        <taxon>Moraxellaceae</taxon>
        <taxon>Moraxella</taxon>
    </lineage>
</organism>
<keyword evidence="1" id="KW-0175">Coiled coil</keyword>
<evidence type="ECO:0000256" key="2">
    <source>
        <dbReference type="SAM" id="MobiDB-lite"/>
    </source>
</evidence>
<evidence type="ECO:0000256" key="1">
    <source>
        <dbReference type="SAM" id="Coils"/>
    </source>
</evidence>
<dbReference type="EMBL" id="CP034662">
    <property type="protein sequence ID" value="AZQ92894.1"/>
    <property type="molecule type" value="Genomic_DNA"/>
</dbReference>
<evidence type="ECO:0000256" key="3">
    <source>
        <dbReference type="SAM" id="Phobius"/>
    </source>
</evidence>
<feature type="region of interest" description="Disordered" evidence="2">
    <location>
        <begin position="347"/>
        <end position="368"/>
    </location>
</feature>
<keyword evidence="3" id="KW-1133">Transmembrane helix</keyword>
<name>A0A3S9QDV7_MORCA</name>
<keyword evidence="3" id="KW-0812">Transmembrane</keyword>
<protein>
    <recommendedName>
        <fullName evidence="6">DUF559 domain-containing protein</fullName>
    </recommendedName>
</protein>
<evidence type="ECO:0000313" key="4">
    <source>
        <dbReference type="EMBL" id="AZQ92894.1"/>
    </source>
</evidence>
<gene>
    <name evidence="4" type="ORF">EJK53_0892</name>
</gene>
<keyword evidence="3" id="KW-0472">Membrane</keyword>
<dbReference type="AlphaFoldDB" id="A0A3S9QDV7"/>
<feature type="coiled-coil region" evidence="1">
    <location>
        <begin position="167"/>
        <end position="229"/>
    </location>
</feature>
<proteinExistence type="predicted"/>
<dbReference type="RefSeq" id="WP_126705166.1">
    <property type="nucleotide sequence ID" value="NZ_CP034662.1"/>
</dbReference>